<dbReference type="EMBL" id="JACASE010000006">
    <property type="protein sequence ID" value="KAF6457093.1"/>
    <property type="molecule type" value="Genomic_DNA"/>
</dbReference>
<dbReference type="AlphaFoldDB" id="A0A7J8GAI7"/>
<reference evidence="1 2" key="1">
    <citation type="journal article" date="2020" name="Nature">
        <title>Six reference-quality genomes reveal evolution of bat adaptations.</title>
        <authorList>
            <person name="Jebb D."/>
            <person name="Huang Z."/>
            <person name="Pippel M."/>
            <person name="Hughes G.M."/>
            <person name="Lavrichenko K."/>
            <person name="Devanna P."/>
            <person name="Winkler S."/>
            <person name="Jermiin L.S."/>
            <person name="Skirmuntt E.C."/>
            <person name="Katzourakis A."/>
            <person name="Burkitt-Gray L."/>
            <person name="Ray D.A."/>
            <person name="Sullivan K.A.M."/>
            <person name="Roscito J.G."/>
            <person name="Kirilenko B.M."/>
            <person name="Davalos L.M."/>
            <person name="Corthals A.P."/>
            <person name="Power M.L."/>
            <person name="Jones G."/>
            <person name="Ransome R.D."/>
            <person name="Dechmann D.K.N."/>
            <person name="Locatelli A.G."/>
            <person name="Puechmaille S.J."/>
            <person name="Fedrigo O."/>
            <person name="Jarvis E.D."/>
            <person name="Hiller M."/>
            <person name="Vernes S.C."/>
            <person name="Myers E.W."/>
            <person name="Teeling E.C."/>
        </authorList>
    </citation>
    <scope>NUCLEOTIDE SEQUENCE [LARGE SCALE GENOMIC DNA]</scope>
    <source>
        <strain evidence="1">MRouAeg1</strain>
        <tissue evidence="1">Muscle</tissue>
    </source>
</reference>
<organism evidence="1 2">
    <name type="scientific">Rousettus aegyptiacus</name>
    <name type="common">Egyptian fruit bat</name>
    <name type="synonym">Pteropus aegyptiacus</name>
    <dbReference type="NCBI Taxonomy" id="9407"/>
    <lineage>
        <taxon>Eukaryota</taxon>
        <taxon>Metazoa</taxon>
        <taxon>Chordata</taxon>
        <taxon>Craniata</taxon>
        <taxon>Vertebrata</taxon>
        <taxon>Euteleostomi</taxon>
        <taxon>Mammalia</taxon>
        <taxon>Eutheria</taxon>
        <taxon>Laurasiatheria</taxon>
        <taxon>Chiroptera</taxon>
        <taxon>Yinpterochiroptera</taxon>
        <taxon>Pteropodoidea</taxon>
        <taxon>Pteropodidae</taxon>
        <taxon>Rousettinae</taxon>
        <taxon>Rousettus</taxon>
    </lineage>
</organism>
<proteinExistence type="predicted"/>
<dbReference type="Proteomes" id="UP000593571">
    <property type="component" value="Unassembled WGS sequence"/>
</dbReference>
<accession>A0A7J8GAI7</accession>
<evidence type="ECO:0000313" key="2">
    <source>
        <dbReference type="Proteomes" id="UP000593571"/>
    </source>
</evidence>
<keyword evidence="2" id="KW-1185">Reference proteome</keyword>
<name>A0A7J8GAI7_ROUAE</name>
<evidence type="ECO:0000313" key="1">
    <source>
        <dbReference type="EMBL" id="KAF6457093.1"/>
    </source>
</evidence>
<comment type="caution">
    <text evidence="1">The sequence shown here is derived from an EMBL/GenBank/DDBJ whole genome shotgun (WGS) entry which is preliminary data.</text>
</comment>
<gene>
    <name evidence="1" type="ORF">HJG63_011663</name>
</gene>
<sequence>MQTCFAECTLDHMRMCWQVCVCHCTRVGVCMCMRVYPCACVGRCAHHSCGCPWAYMSRSAFVSMLLCAPVTVCERVSGCWHVRYRVSVSVRAHHCARVLVCLSACVTSPMCCCVSAPPLVLPPPTAAGPAGDSPRAPLTAVFYHHLPRKGAQEDGDK</sequence>
<protein>
    <submittedName>
        <fullName evidence="1">Uncharacterized protein</fullName>
    </submittedName>
</protein>